<dbReference type="EMBL" id="QQXL01000005">
    <property type="protein sequence ID" value="RKW70071.1"/>
    <property type="molecule type" value="Genomic_DNA"/>
</dbReference>
<dbReference type="InterPro" id="IPR029068">
    <property type="entry name" value="Glyas_Bleomycin-R_OHBP_Dase"/>
</dbReference>
<dbReference type="PROSITE" id="PS51819">
    <property type="entry name" value="VOC"/>
    <property type="match status" value="1"/>
</dbReference>
<accession>A0A496PHV7</accession>
<evidence type="ECO:0000259" key="1">
    <source>
        <dbReference type="PROSITE" id="PS51819"/>
    </source>
</evidence>
<dbReference type="InterPro" id="IPR004360">
    <property type="entry name" value="Glyas_Fos-R_dOase_dom"/>
</dbReference>
<protein>
    <submittedName>
        <fullName evidence="2">Lactoylglutathione lyase</fullName>
    </submittedName>
</protein>
<dbReference type="SUPFAM" id="SSF54593">
    <property type="entry name" value="Glyoxalase/Bleomycin resistance protein/Dihydroxybiphenyl dioxygenase"/>
    <property type="match status" value="1"/>
</dbReference>
<dbReference type="RefSeq" id="WP_121485259.1">
    <property type="nucleotide sequence ID" value="NZ_QQXL01000005.1"/>
</dbReference>
<feature type="domain" description="VOC" evidence="1">
    <location>
        <begin position="3"/>
        <end position="130"/>
    </location>
</feature>
<evidence type="ECO:0000313" key="2">
    <source>
        <dbReference type="EMBL" id="RKW70071.1"/>
    </source>
</evidence>
<proteinExistence type="predicted"/>
<dbReference type="Pfam" id="PF00903">
    <property type="entry name" value="Glyoxalase"/>
    <property type="match status" value="1"/>
</dbReference>
<keyword evidence="2" id="KW-0456">Lyase</keyword>
<dbReference type="Gene3D" id="3.10.180.10">
    <property type="entry name" value="2,3-Dihydroxybiphenyl 1,2-Dioxygenase, domain 1"/>
    <property type="match status" value="1"/>
</dbReference>
<gene>
    <name evidence="2" type="ORF">DWQ67_08885</name>
</gene>
<dbReference type="GO" id="GO:0016829">
    <property type="term" value="F:lyase activity"/>
    <property type="evidence" value="ECO:0007669"/>
    <property type="project" value="UniProtKB-KW"/>
</dbReference>
<dbReference type="PANTHER" id="PTHR36503:SF2">
    <property type="entry name" value="BLR2408 PROTEIN"/>
    <property type="match status" value="1"/>
</dbReference>
<dbReference type="Proteomes" id="UP000273119">
    <property type="component" value="Unassembled WGS sequence"/>
</dbReference>
<dbReference type="AlphaFoldDB" id="A0A496PHV7"/>
<organism evidence="2 3">
    <name type="scientific">Galactobacter caseinivorans</name>
    <dbReference type="NCBI Taxonomy" id="2676123"/>
    <lineage>
        <taxon>Bacteria</taxon>
        <taxon>Bacillati</taxon>
        <taxon>Actinomycetota</taxon>
        <taxon>Actinomycetes</taxon>
        <taxon>Micrococcales</taxon>
        <taxon>Micrococcaceae</taxon>
        <taxon>Galactobacter</taxon>
    </lineage>
</organism>
<dbReference type="InterPro" id="IPR037523">
    <property type="entry name" value="VOC_core"/>
</dbReference>
<evidence type="ECO:0000313" key="3">
    <source>
        <dbReference type="Proteomes" id="UP000273119"/>
    </source>
</evidence>
<dbReference type="PANTHER" id="PTHR36503">
    <property type="entry name" value="BLR2520 PROTEIN"/>
    <property type="match status" value="1"/>
</dbReference>
<sequence>MERMIFVNLPVAQLDVADQFYGGLGFTKNAAFSNSLASAWEIHENIWVMLLSKSFFSTFLRDGEQPGFPRGTQQKLNSLSAESPAAVDAFMAAAATHGGRVYRPAVNEMPGMYGGAVKDPDGHVWEIMWMDMDAATATDSPEGSSAEGQE</sequence>
<keyword evidence="3" id="KW-1185">Reference proteome</keyword>
<comment type="caution">
    <text evidence="2">The sequence shown here is derived from an EMBL/GenBank/DDBJ whole genome shotgun (WGS) entry which is preliminary data.</text>
</comment>
<reference evidence="2 3" key="1">
    <citation type="submission" date="2018-07" db="EMBL/GenBank/DDBJ databases">
        <title>Arthrobacter sp. nov., isolated from raw cow's milk with high bacterial count.</title>
        <authorList>
            <person name="Hahne J."/>
            <person name="Isele D."/>
            <person name="Lipski A."/>
        </authorList>
    </citation>
    <scope>NUCLEOTIDE SEQUENCE [LARGE SCALE GENOMIC DNA]</scope>
    <source>
        <strain evidence="2 3">JZ R-183</strain>
    </source>
</reference>
<name>A0A496PHV7_9MICC</name>